<keyword evidence="3 5" id="KW-0067">ATP-binding</keyword>
<dbReference type="SUPFAM" id="SSF52540">
    <property type="entry name" value="P-loop containing nucleoside triphosphate hydrolases"/>
    <property type="match status" value="1"/>
</dbReference>
<name>A0A5A5T9R5_9CHLR</name>
<proteinExistence type="predicted"/>
<evidence type="ECO:0000256" key="1">
    <source>
        <dbReference type="ARBA" id="ARBA00022448"/>
    </source>
</evidence>
<reference evidence="5 6" key="1">
    <citation type="submission" date="2019-01" db="EMBL/GenBank/DDBJ databases">
        <title>Draft genome sequence of Dictyobacter sp. Uno17.</title>
        <authorList>
            <person name="Wang C.M."/>
            <person name="Zheng Y."/>
            <person name="Sakai Y."/>
            <person name="Abe K."/>
            <person name="Yokota A."/>
            <person name="Yabe S."/>
        </authorList>
    </citation>
    <scope>NUCLEOTIDE SEQUENCE [LARGE SCALE GENOMIC DNA]</scope>
    <source>
        <strain evidence="5 6">Uno17</strain>
    </source>
</reference>
<accession>A0A5A5T9R5</accession>
<dbReference type="EMBL" id="BIXY01000020">
    <property type="protein sequence ID" value="GCF08251.1"/>
    <property type="molecule type" value="Genomic_DNA"/>
</dbReference>
<feature type="domain" description="ABC transporter" evidence="4">
    <location>
        <begin position="3"/>
        <end position="223"/>
    </location>
</feature>
<comment type="caution">
    <text evidence="5">The sequence shown here is derived from an EMBL/GenBank/DDBJ whole genome shotgun (WGS) entry which is preliminary data.</text>
</comment>
<sequence>MIVKAQQIGKIYRNGPLRVEALRDLSLEIAEGEIIALMGPSGCGKTTLLNCLSGLDTIDAGDIYIRGDNLRDLSERERTNYRAQHMGFIFQDFNLLPVLSAIENVELPLLVTKVPRKQARQRAMEMLATVGLSARARHRPAELSGGQRQRVTIARALVNNPDLVWADEPTGNLDSETAGEIMDLLLQLNHERHQTFVIVTHAQEIGMLAHRVIHMRDGKITFL</sequence>
<evidence type="ECO:0000259" key="4">
    <source>
        <dbReference type="PROSITE" id="PS50893"/>
    </source>
</evidence>
<organism evidence="5 6">
    <name type="scientific">Dictyobacter arantiisoli</name>
    <dbReference type="NCBI Taxonomy" id="2014874"/>
    <lineage>
        <taxon>Bacteria</taxon>
        <taxon>Bacillati</taxon>
        <taxon>Chloroflexota</taxon>
        <taxon>Ktedonobacteria</taxon>
        <taxon>Ktedonobacterales</taxon>
        <taxon>Dictyobacteraceae</taxon>
        <taxon>Dictyobacter</taxon>
    </lineage>
</organism>
<dbReference type="PANTHER" id="PTHR24220:SF86">
    <property type="entry name" value="ABC TRANSPORTER ABCH.1"/>
    <property type="match status" value="1"/>
</dbReference>
<dbReference type="GO" id="GO:0016887">
    <property type="term" value="F:ATP hydrolysis activity"/>
    <property type="evidence" value="ECO:0007669"/>
    <property type="project" value="InterPro"/>
</dbReference>
<dbReference type="AlphaFoldDB" id="A0A5A5T9R5"/>
<dbReference type="Proteomes" id="UP000322530">
    <property type="component" value="Unassembled WGS sequence"/>
</dbReference>
<evidence type="ECO:0000313" key="6">
    <source>
        <dbReference type="Proteomes" id="UP000322530"/>
    </source>
</evidence>
<dbReference type="OrthoDB" id="9804270at2"/>
<keyword evidence="1" id="KW-0813">Transport</keyword>
<dbReference type="FunFam" id="3.40.50.300:FF:000032">
    <property type="entry name" value="Export ABC transporter ATP-binding protein"/>
    <property type="match status" value="1"/>
</dbReference>
<keyword evidence="6" id="KW-1185">Reference proteome</keyword>
<dbReference type="GO" id="GO:0098796">
    <property type="term" value="C:membrane protein complex"/>
    <property type="evidence" value="ECO:0007669"/>
    <property type="project" value="UniProtKB-ARBA"/>
</dbReference>
<dbReference type="RefSeq" id="WP_149401242.1">
    <property type="nucleotide sequence ID" value="NZ_BIXY01000020.1"/>
</dbReference>
<dbReference type="InterPro" id="IPR003593">
    <property type="entry name" value="AAA+_ATPase"/>
</dbReference>
<dbReference type="GO" id="GO:0022857">
    <property type="term" value="F:transmembrane transporter activity"/>
    <property type="evidence" value="ECO:0007669"/>
    <property type="project" value="UniProtKB-ARBA"/>
</dbReference>
<dbReference type="InterPro" id="IPR017911">
    <property type="entry name" value="MacB-like_ATP-bd"/>
</dbReference>
<dbReference type="PROSITE" id="PS50893">
    <property type="entry name" value="ABC_TRANSPORTER_2"/>
    <property type="match status" value="1"/>
</dbReference>
<protein>
    <submittedName>
        <fullName evidence="5">ABC transporter ATP-binding protein</fullName>
    </submittedName>
</protein>
<dbReference type="InterPro" id="IPR017871">
    <property type="entry name" value="ABC_transporter-like_CS"/>
</dbReference>
<dbReference type="Pfam" id="PF00005">
    <property type="entry name" value="ABC_tran"/>
    <property type="match status" value="1"/>
</dbReference>
<dbReference type="InterPro" id="IPR015854">
    <property type="entry name" value="ABC_transpr_LolD-like"/>
</dbReference>
<evidence type="ECO:0000256" key="2">
    <source>
        <dbReference type="ARBA" id="ARBA00022741"/>
    </source>
</evidence>
<dbReference type="SMART" id="SM00382">
    <property type="entry name" value="AAA"/>
    <property type="match status" value="1"/>
</dbReference>
<evidence type="ECO:0000313" key="5">
    <source>
        <dbReference type="EMBL" id="GCF08251.1"/>
    </source>
</evidence>
<gene>
    <name evidence="5" type="ORF">KDI_18150</name>
</gene>
<keyword evidence="2" id="KW-0547">Nucleotide-binding</keyword>
<dbReference type="InterPro" id="IPR003439">
    <property type="entry name" value="ABC_transporter-like_ATP-bd"/>
</dbReference>
<dbReference type="GO" id="GO:0005524">
    <property type="term" value="F:ATP binding"/>
    <property type="evidence" value="ECO:0007669"/>
    <property type="project" value="UniProtKB-KW"/>
</dbReference>
<dbReference type="PANTHER" id="PTHR24220">
    <property type="entry name" value="IMPORT ATP-BINDING PROTEIN"/>
    <property type="match status" value="1"/>
</dbReference>
<dbReference type="Gene3D" id="3.40.50.300">
    <property type="entry name" value="P-loop containing nucleotide triphosphate hydrolases"/>
    <property type="match status" value="1"/>
</dbReference>
<evidence type="ECO:0000256" key="3">
    <source>
        <dbReference type="ARBA" id="ARBA00022840"/>
    </source>
</evidence>
<dbReference type="PROSITE" id="PS00211">
    <property type="entry name" value="ABC_TRANSPORTER_1"/>
    <property type="match status" value="1"/>
</dbReference>
<dbReference type="GO" id="GO:0005886">
    <property type="term" value="C:plasma membrane"/>
    <property type="evidence" value="ECO:0007669"/>
    <property type="project" value="TreeGrafter"/>
</dbReference>
<dbReference type="CDD" id="cd03255">
    <property type="entry name" value="ABC_MJ0796_LolCDE_FtsE"/>
    <property type="match status" value="1"/>
</dbReference>
<dbReference type="InterPro" id="IPR027417">
    <property type="entry name" value="P-loop_NTPase"/>
</dbReference>